<dbReference type="CDD" id="cd06223">
    <property type="entry name" value="PRTases_typeI"/>
    <property type="match status" value="1"/>
</dbReference>
<feature type="domain" description="PRTase-CE" evidence="1">
    <location>
        <begin position="25"/>
        <end position="130"/>
    </location>
</feature>
<dbReference type="InterPro" id="IPR056920">
    <property type="entry name" value="PRTase-CE"/>
</dbReference>
<proteinExistence type="predicted"/>
<evidence type="ECO:0000259" key="1">
    <source>
        <dbReference type="Pfam" id="PF24390"/>
    </source>
</evidence>
<organism evidence="2">
    <name type="scientific">marine sediment metagenome</name>
    <dbReference type="NCBI Taxonomy" id="412755"/>
    <lineage>
        <taxon>unclassified sequences</taxon>
        <taxon>metagenomes</taxon>
        <taxon>ecological metagenomes</taxon>
    </lineage>
</organism>
<dbReference type="InterPro" id="IPR029057">
    <property type="entry name" value="PRTase-like"/>
</dbReference>
<evidence type="ECO:0000313" key="2">
    <source>
        <dbReference type="EMBL" id="KKK93034.1"/>
    </source>
</evidence>
<dbReference type="InterPro" id="IPR000836">
    <property type="entry name" value="PRTase_dom"/>
</dbReference>
<dbReference type="Pfam" id="PF24390">
    <property type="entry name" value="PRTase-CE"/>
    <property type="match status" value="1"/>
</dbReference>
<sequence>MRFGTAYLELIYESPLKYKRLINKIADRMVDLKKETKFGAIAFRGTSGAALAYPLSAQLNIPLICVRRAREPSHGFSIEGTQRNIRKYIIVDDFTDSGKTIKAILKAIDKKKDYFDDGKAECVGIIFYVAKPSAELVKFFTYKKKKIPIHYWG</sequence>
<protein>
    <recommendedName>
        <fullName evidence="1">PRTase-CE domain-containing protein</fullName>
    </recommendedName>
</protein>
<comment type="caution">
    <text evidence="2">The sequence shown here is derived from an EMBL/GenBank/DDBJ whole genome shotgun (WGS) entry which is preliminary data.</text>
</comment>
<name>A0A0F9BRB6_9ZZZZ</name>
<reference evidence="2" key="1">
    <citation type="journal article" date="2015" name="Nature">
        <title>Complex archaea that bridge the gap between prokaryotes and eukaryotes.</title>
        <authorList>
            <person name="Spang A."/>
            <person name="Saw J.H."/>
            <person name="Jorgensen S.L."/>
            <person name="Zaremba-Niedzwiedzka K."/>
            <person name="Martijn J."/>
            <person name="Lind A.E."/>
            <person name="van Eijk R."/>
            <person name="Schleper C."/>
            <person name="Guy L."/>
            <person name="Ettema T.J."/>
        </authorList>
    </citation>
    <scope>NUCLEOTIDE SEQUENCE</scope>
</reference>
<gene>
    <name evidence="2" type="ORF">LCGC14_2696920</name>
</gene>
<accession>A0A0F9BRB6</accession>
<dbReference type="Gene3D" id="3.40.50.2020">
    <property type="match status" value="1"/>
</dbReference>
<dbReference type="EMBL" id="LAZR01047949">
    <property type="protein sequence ID" value="KKK93034.1"/>
    <property type="molecule type" value="Genomic_DNA"/>
</dbReference>
<dbReference type="AlphaFoldDB" id="A0A0F9BRB6"/>
<dbReference type="SUPFAM" id="SSF53271">
    <property type="entry name" value="PRTase-like"/>
    <property type="match status" value="1"/>
</dbReference>